<dbReference type="GO" id="GO:0006281">
    <property type="term" value="P:DNA repair"/>
    <property type="evidence" value="ECO:0007669"/>
    <property type="project" value="TreeGrafter"/>
</dbReference>
<keyword evidence="3" id="KW-0863">Zinc-finger</keyword>
<dbReference type="SUPFAM" id="SSF57716">
    <property type="entry name" value="Glucocorticoid receptor-like (DNA-binding domain)"/>
    <property type="match status" value="1"/>
</dbReference>
<protein>
    <recommendedName>
        <fullName evidence="6">PARP-type domain-containing protein</fullName>
    </recommendedName>
</protein>
<evidence type="ECO:0000256" key="2">
    <source>
        <dbReference type="ARBA" id="ARBA00022723"/>
    </source>
</evidence>
<organism evidence="7">
    <name type="scientific">Picea sitchensis</name>
    <name type="common">Sitka spruce</name>
    <name type="synonym">Pinus sitchensis</name>
    <dbReference type="NCBI Taxonomy" id="3332"/>
    <lineage>
        <taxon>Eukaryota</taxon>
        <taxon>Viridiplantae</taxon>
        <taxon>Streptophyta</taxon>
        <taxon>Embryophyta</taxon>
        <taxon>Tracheophyta</taxon>
        <taxon>Spermatophyta</taxon>
        <taxon>Pinopsida</taxon>
        <taxon>Pinidae</taxon>
        <taxon>Conifers I</taxon>
        <taxon>Pinales</taxon>
        <taxon>Pinaceae</taxon>
        <taxon>Picea</taxon>
    </lineage>
</organism>
<feature type="domain" description="PARP-type" evidence="6">
    <location>
        <begin position="5"/>
        <end position="86"/>
    </location>
</feature>
<evidence type="ECO:0000256" key="5">
    <source>
        <dbReference type="ARBA" id="ARBA00023242"/>
    </source>
</evidence>
<dbReference type="GO" id="GO:0046404">
    <property type="term" value="F:ATP-dependent polydeoxyribonucleotide 5'-hydroxyl-kinase activity"/>
    <property type="evidence" value="ECO:0007669"/>
    <property type="project" value="TreeGrafter"/>
</dbReference>
<dbReference type="InterPro" id="IPR013954">
    <property type="entry name" value="PNK3P"/>
</dbReference>
<dbReference type="EMBL" id="EF678327">
    <property type="protein sequence ID" value="ABR18091.1"/>
    <property type="molecule type" value="mRNA"/>
</dbReference>
<evidence type="ECO:0000259" key="6">
    <source>
        <dbReference type="PROSITE" id="PS50064"/>
    </source>
</evidence>
<comment type="subcellular location">
    <subcellularLocation>
        <location evidence="1">Nucleus</location>
    </subcellularLocation>
</comment>
<accession>B8LR11</accession>
<dbReference type="Pfam" id="PF00645">
    <property type="entry name" value="zf-PARP"/>
    <property type="match status" value="1"/>
</dbReference>
<dbReference type="GO" id="GO:0046403">
    <property type="term" value="F:polynucleotide 3'-phosphatase activity"/>
    <property type="evidence" value="ECO:0007669"/>
    <property type="project" value="TreeGrafter"/>
</dbReference>
<dbReference type="InterPro" id="IPR036957">
    <property type="entry name" value="Znf_PARP_sf"/>
</dbReference>
<dbReference type="InterPro" id="IPR006549">
    <property type="entry name" value="HAD-SF_hydro_IIIA"/>
</dbReference>
<dbReference type="InterPro" id="IPR023214">
    <property type="entry name" value="HAD_sf"/>
</dbReference>
<evidence type="ECO:0000256" key="4">
    <source>
        <dbReference type="ARBA" id="ARBA00022833"/>
    </source>
</evidence>
<sequence>MPPKILVEYAKSARATCKKCGNTIDKGCVRLGIASKAAGGFDMTRWYHLHCFPSQSEVVSAENINGFTLLKAFDQEALKALVAEFGKNLGSSVTGNEDSQHKPVKSITEEMCGDDQRSSKKLKVEHTSLESCGHNDVGFLDMFSSSELRSRYKDAILPPKWKAFQTVIFLGQEDGLEASEKIAAFDFDGCLVRTSVRKVGADAWSLHYSSIPEKLQSYYNKGYKLVIFTNESNIDRWKNSRQKAVDSKLGRLEGFIKRVKVPMQVFVACGIEGTGDAFRKPKSGMWRLMERHFNSEIVIDMEQSFYVGDAAGRINDHSDADIGFAKDVGLKFLLPEDFFAPEA</sequence>
<dbReference type="NCBIfam" id="TIGR01664">
    <property type="entry name" value="DNA-3'-Pase"/>
    <property type="match status" value="1"/>
</dbReference>
<dbReference type="PROSITE" id="PS50064">
    <property type="entry name" value="ZF_PARP_2"/>
    <property type="match status" value="1"/>
</dbReference>
<dbReference type="SMART" id="SM01336">
    <property type="entry name" value="zf-PARP"/>
    <property type="match status" value="1"/>
</dbReference>
<reference evidence="7" key="1">
    <citation type="submission" date="2007-06" db="EMBL/GenBank/DDBJ databases">
        <title>Full length cDNA sequences from Sitka Spruce (Picea sitchensis).</title>
        <authorList>
            <person name="Ralph S.G."/>
            <person name="Chun H.E."/>
            <person name="Liao N."/>
            <person name="Ali J."/>
            <person name="Reid K."/>
            <person name="Kolosova N."/>
            <person name="Cooper N."/>
            <person name="Cullis C."/>
            <person name="Jancsik S."/>
            <person name="Moore R."/>
            <person name="Mayo M."/>
            <person name="Wagner S."/>
            <person name="Holt R.A."/>
            <person name="Jones S.J.M."/>
            <person name="Marra M.A."/>
            <person name="Ritland C.E."/>
            <person name="Ritland K."/>
            <person name="Bohlmann J."/>
        </authorList>
    </citation>
    <scope>NUCLEOTIDE SEQUENCE</scope>
    <source>
        <tissue evidence="7">Bark</tissue>
    </source>
</reference>
<dbReference type="InterPro" id="IPR036412">
    <property type="entry name" value="HAD-like_sf"/>
</dbReference>
<proteinExistence type="evidence at transcript level"/>
<name>B8LR11_PICSI</name>
<dbReference type="GO" id="GO:0003690">
    <property type="term" value="F:double-stranded DNA binding"/>
    <property type="evidence" value="ECO:0007669"/>
    <property type="project" value="TreeGrafter"/>
</dbReference>
<dbReference type="GO" id="GO:0008270">
    <property type="term" value="F:zinc ion binding"/>
    <property type="evidence" value="ECO:0007669"/>
    <property type="project" value="UniProtKB-KW"/>
</dbReference>
<dbReference type="FunFam" id="3.40.50.1000:FF:000198">
    <property type="entry name" value="Bifunctional polynucleotide phosphatase/kinase"/>
    <property type="match status" value="1"/>
</dbReference>
<evidence type="ECO:0000313" key="7">
    <source>
        <dbReference type="EMBL" id="ABR18091.1"/>
    </source>
</evidence>
<evidence type="ECO:0000256" key="3">
    <source>
        <dbReference type="ARBA" id="ARBA00022771"/>
    </source>
</evidence>
<evidence type="ECO:0000256" key="1">
    <source>
        <dbReference type="ARBA" id="ARBA00004123"/>
    </source>
</evidence>
<keyword evidence="4" id="KW-0862">Zinc</keyword>
<dbReference type="PANTHER" id="PTHR12083:SF9">
    <property type="entry name" value="BIFUNCTIONAL POLYNUCLEOTIDE PHOSPHATASE_KINASE"/>
    <property type="match status" value="1"/>
</dbReference>
<dbReference type="SUPFAM" id="SSF56784">
    <property type="entry name" value="HAD-like"/>
    <property type="match status" value="1"/>
</dbReference>
<keyword evidence="2" id="KW-0479">Metal-binding</keyword>
<dbReference type="NCBIfam" id="TIGR01662">
    <property type="entry name" value="HAD-SF-IIIA"/>
    <property type="match status" value="1"/>
</dbReference>
<dbReference type="Gene3D" id="3.40.50.1000">
    <property type="entry name" value="HAD superfamily/HAD-like"/>
    <property type="match status" value="1"/>
</dbReference>
<dbReference type="CDD" id="cd01625">
    <property type="entry name" value="HAD_PNP"/>
    <property type="match status" value="1"/>
</dbReference>
<dbReference type="InterPro" id="IPR006551">
    <property type="entry name" value="Polynucleotide_phosphatase"/>
</dbReference>
<keyword evidence="5" id="KW-0539">Nucleus</keyword>
<dbReference type="GO" id="GO:0005634">
    <property type="term" value="C:nucleus"/>
    <property type="evidence" value="ECO:0007669"/>
    <property type="project" value="UniProtKB-SubCell"/>
</dbReference>
<dbReference type="Gene3D" id="3.30.1740.10">
    <property type="entry name" value="Zinc finger, PARP-type"/>
    <property type="match status" value="1"/>
</dbReference>
<dbReference type="Pfam" id="PF08645">
    <property type="entry name" value="PNK3P"/>
    <property type="match status" value="1"/>
</dbReference>
<dbReference type="PANTHER" id="PTHR12083">
    <property type="entry name" value="BIFUNCTIONAL POLYNUCLEOTIDE PHOSPHATASE/KINASE"/>
    <property type="match status" value="1"/>
</dbReference>
<dbReference type="InterPro" id="IPR001510">
    <property type="entry name" value="Znf_PARP"/>
</dbReference>
<dbReference type="AlphaFoldDB" id="B8LR11"/>